<dbReference type="AlphaFoldDB" id="A0A1H0AR97"/>
<dbReference type="STRING" id="349095.SAMN05660299_02571"/>
<evidence type="ECO:0000256" key="5">
    <source>
        <dbReference type="ARBA" id="ARBA00022927"/>
    </source>
</evidence>
<dbReference type="InterPro" id="IPR050790">
    <property type="entry name" value="ExbB/TolQ_transport"/>
</dbReference>
<name>A0A1H0AR97_9FIRM</name>
<feature type="transmembrane region" description="Helical" evidence="9">
    <location>
        <begin position="114"/>
        <end position="139"/>
    </location>
</feature>
<comment type="subcellular location">
    <subcellularLocation>
        <location evidence="1">Cell membrane</location>
        <topology evidence="1">Multi-pass membrane protein</topology>
    </subcellularLocation>
    <subcellularLocation>
        <location evidence="8">Membrane</location>
        <topology evidence="8">Multi-pass membrane protein</topology>
    </subcellularLocation>
</comment>
<feature type="transmembrane region" description="Helical" evidence="9">
    <location>
        <begin position="159"/>
        <end position="181"/>
    </location>
</feature>
<evidence type="ECO:0000256" key="4">
    <source>
        <dbReference type="ARBA" id="ARBA00022692"/>
    </source>
</evidence>
<dbReference type="GO" id="GO:0017038">
    <property type="term" value="P:protein import"/>
    <property type="evidence" value="ECO:0007669"/>
    <property type="project" value="TreeGrafter"/>
</dbReference>
<keyword evidence="3" id="KW-1003">Cell membrane</keyword>
<dbReference type="OrthoDB" id="4045at2"/>
<keyword evidence="6 9" id="KW-1133">Transmembrane helix</keyword>
<dbReference type="Pfam" id="PF01618">
    <property type="entry name" value="MotA_ExbB"/>
    <property type="match status" value="1"/>
</dbReference>
<feature type="transmembrane region" description="Helical" evidence="9">
    <location>
        <begin position="17"/>
        <end position="39"/>
    </location>
</feature>
<dbReference type="EMBL" id="FNHQ01000041">
    <property type="protein sequence ID" value="SDN35613.1"/>
    <property type="molecule type" value="Genomic_DNA"/>
</dbReference>
<protein>
    <submittedName>
        <fullName evidence="11">Biopolymer transport protein ExbB</fullName>
    </submittedName>
</protein>
<evidence type="ECO:0000256" key="2">
    <source>
        <dbReference type="ARBA" id="ARBA00022448"/>
    </source>
</evidence>
<feature type="domain" description="MotA/TolQ/ExbB proton channel" evidence="10">
    <location>
        <begin position="79"/>
        <end position="192"/>
    </location>
</feature>
<comment type="similarity">
    <text evidence="8">Belongs to the exbB/tolQ family.</text>
</comment>
<reference evidence="11 12" key="1">
    <citation type="submission" date="2016-10" db="EMBL/GenBank/DDBJ databases">
        <authorList>
            <person name="de Groot N.N."/>
        </authorList>
    </citation>
    <scope>NUCLEOTIDE SEQUENCE [LARGE SCALE GENOMIC DNA]</scope>
    <source>
        <strain evidence="11 12">DSM 16981</strain>
    </source>
</reference>
<evidence type="ECO:0000256" key="8">
    <source>
        <dbReference type="RuleBase" id="RU004057"/>
    </source>
</evidence>
<dbReference type="Proteomes" id="UP000199309">
    <property type="component" value="Unassembled WGS sequence"/>
</dbReference>
<keyword evidence="5 8" id="KW-0653">Protein transport</keyword>
<organism evidence="11 12">
    <name type="scientific">Megasphaera paucivorans</name>
    <dbReference type="NCBI Taxonomy" id="349095"/>
    <lineage>
        <taxon>Bacteria</taxon>
        <taxon>Bacillati</taxon>
        <taxon>Bacillota</taxon>
        <taxon>Negativicutes</taxon>
        <taxon>Veillonellales</taxon>
        <taxon>Veillonellaceae</taxon>
        <taxon>Megasphaera</taxon>
    </lineage>
</organism>
<evidence type="ECO:0000256" key="9">
    <source>
        <dbReference type="SAM" id="Phobius"/>
    </source>
</evidence>
<dbReference type="PANTHER" id="PTHR30625">
    <property type="entry name" value="PROTEIN TOLQ"/>
    <property type="match status" value="1"/>
</dbReference>
<evidence type="ECO:0000256" key="7">
    <source>
        <dbReference type="ARBA" id="ARBA00023136"/>
    </source>
</evidence>
<evidence type="ECO:0000259" key="10">
    <source>
        <dbReference type="Pfam" id="PF01618"/>
    </source>
</evidence>
<sequence>MTEPLIQGFIYFQKGGIVMYLLLLISIFIVSLGIERYLYFRSADSGRFFTQHFTTLMEQGNFNQAITWINNNSKGNLAHILLHAINKLDAGQTITAFLETQTNIAIAQFRKRLYYLNVVITIAPLLGLLGTISGMIKSFSIFNLNAEQPAAITGGVGEALIATAMGLCVAVTALLVHAYFIQRLDIIITDMEYCFSLLEEEQERRNTL</sequence>
<keyword evidence="7 9" id="KW-0472">Membrane</keyword>
<evidence type="ECO:0000313" key="11">
    <source>
        <dbReference type="EMBL" id="SDN35613.1"/>
    </source>
</evidence>
<proteinExistence type="inferred from homology"/>
<evidence type="ECO:0000256" key="1">
    <source>
        <dbReference type="ARBA" id="ARBA00004651"/>
    </source>
</evidence>
<evidence type="ECO:0000313" key="12">
    <source>
        <dbReference type="Proteomes" id="UP000199309"/>
    </source>
</evidence>
<evidence type="ECO:0000256" key="6">
    <source>
        <dbReference type="ARBA" id="ARBA00022989"/>
    </source>
</evidence>
<evidence type="ECO:0000256" key="3">
    <source>
        <dbReference type="ARBA" id="ARBA00022475"/>
    </source>
</evidence>
<keyword evidence="12" id="KW-1185">Reference proteome</keyword>
<dbReference type="InterPro" id="IPR002898">
    <property type="entry name" value="MotA_ExbB_proton_chnl"/>
</dbReference>
<dbReference type="PANTHER" id="PTHR30625:SF15">
    <property type="entry name" value="BIOPOLYMER TRANSPORT PROTEIN EXBB"/>
    <property type="match status" value="1"/>
</dbReference>
<dbReference type="GO" id="GO:0005886">
    <property type="term" value="C:plasma membrane"/>
    <property type="evidence" value="ECO:0007669"/>
    <property type="project" value="UniProtKB-SubCell"/>
</dbReference>
<keyword evidence="2 8" id="KW-0813">Transport</keyword>
<keyword evidence="4 9" id="KW-0812">Transmembrane</keyword>
<accession>A0A1H0AR97</accession>
<gene>
    <name evidence="11" type="ORF">SAMN05660299_02571</name>
</gene>